<dbReference type="CDD" id="cd01335">
    <property type="entry name" value="Radical_SAM"/>
    <property type="match status" value="1"/>
</dbReference>
<keyword evidence="6" id="KW-0411">Iron-sulfur</keyword>
<name>A0A6J7LT35_9ZZZZ</name>
<dbReference type="SFLD" id="SFLDS00029">
    <property type="entry name" value="Radical_SAM"/>
    <property type="match status" value="1"/>
</dbReference>
<dbReference type="EMBL" id="CAFBNE010000178">
    <property type="protein sequence ID" value="CAB4969663.1"/>
    <property type="molecule type" value="Genomic_DNA"/>
</dbReference>
<keyword evidence="4" id="KW-0479">Metal-binding</keyword>
<gene>
    <name evidence="9" type="ORF">UFOPK3772_03257</name>
</gene>
<keyword evidence="5" id="KW-0408">Iron</keyword>
<dbReference type="SFLD" id="SFLDG01387">
    <property type="entry name" value="BtrN-like_SPASM_domain_contain"/>
    <property type="match status" value="1"/>
</dbReference>
<dbReference type="GO" id="GO:0003824">
    <property type="term" value="F:catalytic activity"/>
    <property type="evidence" value="ECO:0007669"/>
    <property type="project" value="InterPro"/>
</dbReference>
<evidence type="ECO:0000259" key="7">
    <source>
        <dbReference type="Pfam" id="PF04055"/>
    </source>
</evidence>
<dbReference type="InterPro" id="IPR050377">
    <property type="entry name" value="Radical_SAM_PqqE_MftC-like"/>
</dbReference>
<dbReference type="PANTHER" id="PTHR11228:SF34">
    <property type="entry name" value="TUNGSTEN-CONTAINING ALDEHYDE FERREDOXIN OXIDOREDUCTASE COFACTOR MODIFYING PROTEIN"/>
    <property type="match status" value="1"/>
</dbReference>
<dbReference type="Pfam" id="PF13186">
    <property type="entry name" value="SPASM"/>
    <property type="match status" value="1"/>
</dbReference>
<evidence type="ECO:0000259" key="8">
    <source>
        <dbReference type="Pfam" id="PF13186"/>
    </source>
</evidence>
<evidence type="ECO:0000313" key="9">
    <source>
        <dbReference type="EMBL" id="CAB4969663.1"/>
    </source>
</evidence>
<dbReference type="InterPro" id="IPR058240">
    <property type="entry name" value="rSAM_sf"/>
</dbReference>
<protein>
    <submittedName>
        <fullName evidence="9">Unannotated protein</fullName>
    </submittedName>
</protein>
<dbReference type="CDD" id="cd21109">
    <property type="entry name" value="SPASM"/>
    <property type="match status" value="1"/>
</dbReference>
<organism evidence="9">
    <name type="scientific">freshwater metagenome</name>
    <dbReference type="NCBI Taxonomy" id="449393"/>
    <lineage>
        <taxon>unclassified sequences</taxon>
        <taxon>metagenomes</taxon>
        <taxon>ecological metagenomes</taxon>
    </lineage>
</organism>
<sequence length="383" mass="43750">MSTPRLYRKGDSFQSVSGSFSTEAVFTRIDALRADLPNLVLTPEMSGVLARALADLAVAPADRTGTTFFLRPHTVEELARLTDDELPRYLYHRFRYDVFPKTKELDAYPPCLQIEPTSICNFRCVFCFQTDPLLTQRKHGHAGQISLDLFKQIVDQIEGHIEFVTMASRGEPLMTKGIEEMLAYASGKFLGLKMNTNATFLDDKKAHAILQAEPNTLVFSADAADAVTYAQLRVNGDFDRVMGNIRRFKEIKERDYPNSRLITRVSGVAFDRELQDHQKIEEFWREYVDQVAFVDYNPWENAYDNEPNGIDEACSDLWRRAFVWWDGKMNPCDVDYRSFLCPGTVGDESVSEIWTGLGYTTLREKHLEMQRQSLTPCRGCVSV</sequence>
<dbReference type="InterPro" id="IPR023885">
    <property type="entry name" value="4Fe4S-binding_SPASM_dom"/>
</dbReference>
<dbReference type="PANTHER" id="PTHR11228">
    <property type="entry name" value="RADICAL SAM DOMAIN PROTEIN"/>
    <property type="match status" value="1"/>
</dbReference>
<evidence type="ECO:0000256" key="2">
    <source>
        <dbReference type="ARBA" id="ARBA00022485"/>
    </source>
</evidence>
<dbReference type="Gene3D" id="3.20.20.70">
    <property type="entry name" value="Aldolase class I"/>
    <property type="match status" value="1"/>
</dbReference>
<feature type="domain" description="4Fe4S-binding SPASM" evidence="8">
    <location>
        <begin position="314"/>
        <end position="380"/>
    </location>
</feature>
<dbReference type="SUPFAM" id="SSF102114">
    <property type="entry name" value="Radical SAM enzymes"/>
    <property type="match status" value="1"/>
</dbReference>
<dbReference type="GO" id="GO:0051536">
    <property type="term" value="F:iron-sulfur cluster binding"/>
    <property type="evidence" value="ECO:0007669"/>
    <property type="project" value="UniProtKB-KW"/>
</dbReference>
<reference evidence="9" key="1">
    <citation type="submission" date="2020-05" db="EMBL/GenBank/DDBJ databases">
        <authorList>
            <person name="Chiriac C."/>
            <person name="Salcher M."/>
            <person name="Ghai R."/>
            <person name="Kavagutti S V."/>
        </authorList>
    </citation>
    <scope>NUCLEOTIDE SEQUENCE</scope>
</reference>
<dbReference type="AlphaFoldDB" id="A0A6J7LT35"/>
<dbReference type="SFLD" id="SFLDG01067">
    <property type="entry name" value="SPASM/twitch_domain_containing"/>
    <property type="match status" value="1"/>
</dbReference>
<evidence type="ECO:0000256" key="4">
    <source>
        <dbReference type="ARBA" id="ARBA00022723"/>
    </source>
</evidence>
<evidence type="ECO:0000256" key="3">
    <source>
        <dbReference type="ARBA" id="ARBA00022691"/>
    </source>
</evidence>
<keyword evidence="3" id="KW-0949">S-adenosyl-L-methionine</keyword>
<dbReference type="GO" id="GO:0046872">
    <property type="term" value="F:metal ion binding"/>
    <property type="evidence" value="ECO:0007669"/>
    <property type="project" value="UniProtKB-KW"/>
</dbReference>
<evidence type="ECO:0000256" key="5">
    <source>
        <dbReference type="ARBA" id="ARBA00023004"/>
    </source>
</evidence>
<evidence type="ECO:0000256" key="1">
    <source>
        <dbReference type="ARBA" id="ARBA00001966"/>
    </source>
</evidence>
<dbReference type="InterPro" id="IPR007197">
    <property type="entry name" value="rSAM"/>
</dbReference>
<dbReference type="Pfam" id="PF04055">
    <property type="entry name" value="Radical_SAM"/>
    <property type="match status" value="1"/>
</dbReference>
<feature type="domain" description="Radical SAM core" evidence="7">
    <location>
        <begin position="114"/>
        <end position="251"/>
    </location>
</feature>
<evidence type="ECO:0000256" key="6">
    <source>
        <dbReference type="ARBA" id="ARBA00023014"/>
    </source>
</evidence>
<keyword evidence="2" id="KW-0004">4Fe-4S</keyword>
<dbReference type="InterPro" id="IPR034391">
    <property type="entry name" value="AdoMet-like_SPASM_containing"/>
</dbReference>
<comment type="cofactor">
    <cofactor evidence="1">
        <name>[4Fe-4S] cluster</name>
        <dbReference type="ChEBI" id="CHEBI:49883"/>
    </cofactor>
</comment>
<dbReference type="InterPro" id="IPR013785">
    <property type="entry name" value="Aldolase_TIM"/>
</dbReference>
<accession>A0A6J7LT35</accession>
<proteinExistence type="predicted"/>